<dbReference type="AlphaFoldDB" id="A0A1T4XWB9"/>
<sequence length="69" mass="7788">MMTNRPCSRVACPDEAVATLTYVYADSLAVLGPLSLSHEPHSYDLCTRHSERLKAPQGWQVMRHVQFSQ</sequence>
<dbReference type="EMBL" id="FUYG01000004">
    <property type="protein sequence ID" value="SKA93804.1"/>
    <property type="molecule type" value="Genomic_DNA"/>
</dbReference>
<gene>
    <name evidence="1" type="ORF">SAMN06295879_1815</name>
</gene>
<dbReference type="Proteomes" id="UP000189735">
    <property type="component" value="Unassembled WGS sequence"/>
</dbReference>
<protein>
    <submittedName>
        <fullName evidence="1">Uncharacterized protein</fullName>
    </submittedName>
</protein>
<dbReference type="Pfam" id="PF12005">
    <property type="entry name" value="DUF3499"/>
    <property type="match status" value="1"/>
</dbReference>
<name>A0A1T4XWB9_9MICO</name>
<organism evidence="1 2">
    <name type="scientific">Agreia bicolorata</name>
    <dbReference type="NCBI Taxonomy" id="110935"/>
    <lineage>
        <taxon>Bacteria</taxon>
        <taxon>Bacillati</taxon>
        <taxon>Actinomycetota</taxon>
        <taxon>Actinomycetes</taxon>
        <taxon>Micrococcales</taxon>
        <taxon>Microbacteriaceae</taxon>
        <taxon>Agreia</taxon>
    </lineage>
</organism>
<dbReference type="InterPro" id="IPR021888">
    <property type="entry name" value="DUF3499"/>
</dbReference>
<evidence type="ECO:0000313" key="2">
    <source>
        <dbReference type="Proteomes" id="UP000189735"/>
    </source>
</evidence>
<reference evidence="2" key="1">
    <citation type="submission" date="2017-02" db="EMBL/GenBank/DDBJ databases">
        <authorList>
            <person name="Varghese N."/>
            <person name="Submissions S."/>
        </authorList>
    </citation>
    <scope>NUCLEOTIDE SEQUENCE [LARGE SCALE GENOMIC DNA]</scope>
    <source>
        <strain evidence="2">VKM Ac-2052</strain>
    </source>
</reference>
<proteinExistence type="predicted"/>
<evidence type="ECO:0000313" key="1">
    <source>
        <dbReference type="EMBL" id="SKA93804.1"/>
    </source>
</evidence>
<accession>A0A1T4XWB9</accession>